<name>F0F3N2_9BACT</name>
<reference evidence="1 2" key="1">
    <citation type="submission" date="2011-01" db="EMBL/GenBank/DDBJ databases">
        <authorList>
            <person name="Muzny D."/>
            <person name="Qin X."/>
            <person name="Deng J."/>
            <person name="Jiang H."/>
            <person name="Liu Y."/>
            <person name="Qu J."/>
            <person name="Song X.-Z."/>
            <person name="Zhang L."/>
            <person name="Thornton R."/>
            <person name="Coyle M."/>
            <person name="Francisco L."/>
            <person name="Jackson L."/>
            <person name="Javaid M."/>
            <person name="Korchina V."/>
            <person name="Kovar C."/>
            <person name="Mata R."/>
            <person name="Mathew T."/>
            <person name="Ngo R."/>
            <person name="Nguyen L."/>
            <person name="Nguyen N."/>
            <person name="Okwuonu G."/>
            <person name="Ongeri F."/>
            <person name="Pham C."/>
            <person name="Simmons D."/>
            <person name="Wilczek-Boney K."/>
            <person name="Hale W."/>
            <person name="Jakkamsetti A."/>
            <person name="Pham P."/>
            <person name="Ruth R."/>
            <person name="San Lucas F."/>
            <person name="Warren J."/>
            <person name="Zhang J."/>
            <person name="Zhao Z."/>
            <person name="Zhou C."/>
            <person name="Zhu D."/>
            <person name="Lee S."/>
            <person name="Bess C."/>
            <person name="Blankenburg K."/>
            <person name="Forbes L."/>
            <person name="Fu Q."/>
            <person name="Gubbala S."/>
            <person name="Hirani K."/>
            <person name="Jayaseelan J.C."/>
            <person name="Lara F."/>
            <person name="Munidasa M."/>
            <person name="Palculict T."/>
            <person name="Patil S."/>
            <person name="Pu L.-L."/>
            <person name="Saada N."/>
            <person name="Tang L."/>
            <person name="Weissenberger G."/>
            <person name="Zhu Y."/>
            <person name="Hemphill L."/>
            <person name="Shang Y."/>
            <person name="Youmans B."/>
            <person name="Ayvaz T."/>
            <person name="Ross M."/>
            <person name="Santibanez J."/>
            <person name="Aqrawi P."/>
            <person name="Gross S."/>
            <person name="Joshi V."/>
            <person name="Fowler G."/>
            <person name="Nazareth L."/>
            <person name="Reid J."/>
            <person name="Worley K."/>
            <person name="Petrosino J."/>
            <person name="Highlander S."/>
            <person name="Gibbs R."/>
        </authorList>
    </citation>
    <scope>NUCLEOTIDE SEQUENCE [LARGE SCALE GENOMIC DNA]</scope>
    <source>
        <strain evidence="1 2">DSM 16608</strain>
    </source>
</reference>
<dbReference type="AlphaFoldDB" id="F0F3N2"/>
<dbReference type="HOGENOM" id="CLU_2772467_0_0_10"/>
<sequence length="69" mass="8356">MQWPVRPEADWKEMRSMASGRPFRCVWNRKKAVSPRRTRIAEDDVSVKKNDHLRVEMNLFTCRENPFYT</sequence>
<protein>
    <submittedName>
        <fullName evidence="1">Uncharacterized protein</fullName>
    </submittedName>
</protein>
<accession>F0F3N2</accession>
<dbReference type="EMBL" id="AEWX01000001">
    <property type="protein sequence ID" value="EGC21448.1"/>
    <property type="molecule type" value="Genomic_DNA"/>
</dbReference>
<gene>
    <name evidence="1" type="ORF">HMPREF9141_0198</name>
</gene>
<evidence type="ECO:0000313" key="1">
    <source>
        <dbReference type="EMBL" id="EGC21448.1"/>
    </source>
</evidence>
<organism evidence="1 2">
    <name type="scientific">Prevotella multiformis DSM 16608</name>
    <dbReference type="NCBI Taxonomy" id="888743"/>
    <lineage>
        <taxon>Bacteria</taxon>
        <taxon>Pseudomonadati</taxon>
        <taxon>Bacteroidota</taxon>
        <taxon>Bacteroidia</taxon>
        <taxon>Bacteroidales</taxon>
        <taxon>Prevotellaceae</taxon>
        <taxon>Prevotella</taxon>
    </lineage>
</organism>
<keyword evidence="2" id="KW-1185">Reference proteome</keyword>
<comment type="caution">
    <text evidence="1">The sequence shown here is derived from an EMBL/GenBank/DDBJ whole genome shotgun (WGS) entry which is preliminary data.</text>
</comment>
<proteinExistence type="predicted"/>
<dbReference type="Proteomes" id="UP000005697">
    <property type="component" value="Unassembled WGS sequence"/>
</dbReference>
<evidence type="ECO:0000313" key="2">
    <source>
        <dbReference type="Proteomes" id="UP000005697"/>
    </source>
</evidence>